<evidence type="ECO:0000313" key="2">
    <source>
        <dbReference type="EMBL" id="PJF17563.1"/>
    </source>
</evidence>
<dbReference type="SUPFAM" id="SSF56037">
    <property type="entry name" value="PheT/TilS domain"/>
    <property type="match status" value="1"/>
</dbReference>
<dbReference type="EMBL" id="MTSL01000169">
    <property type="protein sequence ID" value="PJF17563.1"/>
    <property type="molecule type" value="Genomic_DNA"/>
</dbReference>
<organism evidence="2 3">
    <name type="scientific">Paramicrosporidium saccamoebae</name>
    <dbReference type="NCBI Taxonomy" id="1246581"/>
    <lineage>
        <taxon>Eukaryota</taxon>
        <taxon>Fungi</taxon>
        <taxon>Fungi incertae sedis</taxon>
        <taxon>Cryptomycota</taxon>
        <taxon>Cryptomycota incertae sedis</taxon>
        <taxon>Paramicrosporidium</taxon>
    </lineage>
</organism>
<feature type="domain" description="B3/B4 tRNA-binding" evidence="1">
    <location>
        <begin position="70"/>
        <end position="222"/>
    </location>
</feature>
<dbReference type="InterPro" id="IPR005146">
    <property type="entry name" value="B3/B4_tRNA-bd"/>
</dbReference>
<dbReference type="SMART" id="SM00873">
    <property type="entry name" value="B3_4"/>
    <property type="match status" value="1"/>
</dbReference>
<evidence type="ECO:0000259" key="1">
    <source>
        <dbReference type="SMART" id="SM00873"/>
    </source>
</evidence>
<keyword evidence="3" id="KW-1185">Reference proteome</keyword>
<accession>A0A2H9TIH6</accession>
<dbReference type="AlphaFoldDB" id="A0A2H9TIH6"/>
<dbReference type="GO" id="GO:0004826">
    <property type="term" value="F:phenylalanine-tRNA ligase activity"/>
    <property type="evidence" value="ECO:0007669"/>
    <property type="project" value="InterPro"/>
</dbReference>
<dbReference type="Gene3D" id="3.50.40.10">
    <property type="entry name" value="Phenylalanyl-trna Synthetase, Chain B, domain 3"/>
    <property type="match status" value="1"/>
</dbReference>
<comment type="caution">
    <text evidence="2">The sequence shown here is derived from an EMBL/GenBank/DDBJ whole genome shotgun (WGS) entry which is preliminary data.</text>
</comment>
<dbReference type="Proteomes" id="UP000240830">
    <property type="component" value="Unassembled WGS sequence"/>
</dbReference>
<evidence type="ECO:0000313" key="3">
    <source>
        <dbReference type="Proteomes" id="UP000240830"/>
    </source>
</evidence>
<dbReference type="PANTHER" id="PTHR39209">
    <property type="match status" value="1"/>
</dbReference>
<protein>
    <recommendedName>
        <fullName evidence="1">B3/B4 tRNA-binding domain-containing protein</fullName>
    </recommendedName>
</protein>
<dbReference type="OrthoDB" id="5587917at2759"/>
<dbReference type="GO" id="GO:0003723">
    <property type="term" value="F:RNA binding"/>
    <property type="evidence" value="ECO:0007669"/>
    <property type="project" value="InterPro"/>
</dbReference>
<sequence>MIENRFLLDSEIQRRIPGIRILLFTLRNVNQSDPVLQEKCQELLQSRWRDCRALFTGPTYAGVQSHPQLAAWRDCFKSLGIPIKKFVCSAESLAKRAVKDPEPRSISPLVDFYNAISIRHLVSFGAFDLQSLQGRCMTFRFTKEGDVYSALDGTQEEKMPVGEAANICEPNTVLARHMNWRQSKFALIGNESKDVVMVAALLESLDNAALDKLKTDIHEQCKVLFDQETDIKIIHTAGEAVPY</sequence>
<gene>
    <name evidence="2" type="ORF">PSACC_02586</name>
</gene>
<dbReference type="Pfam" id="PF03483">
    <property type="entry name" value="B3_4"/>
    <property type="match status" value="1"/>
</dbReference>
<name>A0A2H9TIH6_9FUNG</name>
<proteinExistence type="predicted"/>
<reference evidence="2 3" key="1">
    <citation type="submission" date="2016-10" db="EMBL/GenBank/DDBJ databases">
        <title>The genome of Paramicrosporidium saccamoebae is the missing link in understanding Cryptomycota and Microsporidia evolution.</title>
        <authorList>
            <person name="Quandt C.A."/>
            <person name="Beaudet D."/>
            <person name="Corsaro D."/>
            <person name="Michel R."/>
            <person name="Corradi N."/>
            <person name="James T."/>
        </authorList>
    </citation>
    <scope>NUCLEOTIDE SEQUENCE [LARGE SCALE GENOMIC DNA]</scope>
    <source>
        <strain evidence="2 3">KSL3</strain>
    </source>
</reference>
<dbReference type="InterPro" id="IPR020825">
    <property type="entry name" value="Phe-tRNA_synthase-like_B3/B4"/>
</dbReference>
<dbReference type="PANTHER" id="PTHR39209:SF2">
    <property type="entry name" value="CYTOPLASMIC PROTEIN"/>
    <property type="match status" value="1"/>
</dbReference>